<proteinExistence type="predicted"/>
<dbReference type="PANTHER" id="PTHR46060:SF1">
    <property type="entry name" value="MARINER MOS1 TRANSPOSASE-LIKE PROTEIN"/>
    <property type="match status" value="1"/>
</dbReference>
<dbReference type="GO" id="GO:0003676">
    <property type="term" value="F:nucleic acid binding"/>
    <property type="evidence" value="ECO:0007669"/>
    <property type="project" value="InterPro"/>
</dbReference>
<dbReference type="InterPro" id="IPR001888">
    <property type="entry name" value="Transposase_1"/>
</dbReference>
<dbReference type="InterPro" id="IPR052709">
    <property type="entry name" value="Transposase-MT_Hybrid"/>
</dbReference>
<dbReference type="InterPro" id="IPR036397">
    <property type="entry name" value="RNaseH_sf"/>
</dbReference>
<protein>
    <submittedName>
        <fullName evidence="1">Histone-lysine N-methyltransferase SETMAR</fullName>
    </submittedName>
</protein>
<reference evidence="2" key="3">
    <citation type="journal article" date="2016" name="Gigascience">
        <title>De novo construction of an expanded transcriptome assembly for the western tarnished plant bug, Lygus hesperus.</title>
        <authorList>
            <person name="Tassone E.E."/>
            <person name="Geib S.M."/>
            <person name="Hall B."/>
            <person name="Fabrick J.A."/>
            <person name="Brent C.S."/>
            <person name="Hull J.J."/>
        </authorList>
    </citation>
    <scope>NUCLEOTIDE SEQUENCE</scope>
</reference>
<evidence type="ECO:0000313" key="1">
    <source>
        <dbReference type="EMBL" id="JAG28892.1"/>
    </source>
</evidence>
<keyword evidence="1" id="KW-0808">Transferase</keyword>
<accession>A0A0A9Y740</accession>
<organism evidence="1">
    <name type="scientific">Lygus hesperus</name>
    <name type="common">Western plant bug</name>
    <dbReference type="NCBI Taxonomy" id="30085"/>
    <lineage>
        <taxon>Eukaryota</taxon>
        <taxon>Metazoa</taxon>
        <taxon>Ecdysozoa</taxon>
        <taxon>Arthropoda</taxon>
        <taxon>Hexapoda</taxon>
        <taxon>Insecta</taxon>
        <taxon>Pterygota</taxon>
        <taxon>Neoptera</taxon>
        <taxon>Paraneoptera</taxon>
        <taxon>Hemiptera</taxon>
        <taxon>Heteroptera</taxon>
        <taxon>Panheteroptera</taxon>
        <taxon>Cimicomorpha</taxon>
        <taxon>Miridae</taxon>
        <taxon>Mirini</taxon>
        <taxon>Lygus</taxon>
    </lineage>
</organism>
<keyword evidence="1" id="KW-0489">Methyltransferase</keyword>
<dbReference type="EMBL" id="GDHC01003664">
    <property type="protein sequence ID" value="JAQ14965.1"/>
    <property type="molecule type" value="Transcribed_RNA"/>
</dbReference>
<dbReference type="GO" id="GO:0032259">
    <property type="term" value="P:methylation"/>
    <property type="evidence" value="ECO:0007669"/>
    <property type="project" value="UniProtKB-KW"/>
</dbReference>
<reference evidence="1" key="2">
    <citation type="submission" date="2014-07" db="EMBL/GenBank/DDBJ databases">
        <authorList>
            <person name="Hull J."/>
        </authorList>
    </citation>
    <scope>NUCLEOTIDE SEQUENCE</scope>
</reference>
<reference evidence="1" key="1">
    <citation type="journal article" date="2014" name="PLoS ONE">
        <title>Transcriptome-Based Identification of ABC Transporters in the Western Tarnished Plant Bug Lygus hesperus.</title>
        <authorList>
            <person name="Hull J.J."/>
            <person name="Chaney K."/>
            <person name="Geib S.M."/>
            <person name="Fabrick J.A."/>
            <person name="Brent C.S."/>
            <person name="Walsh D."/>
            <person name="Lavine L.C."/>
        </authorList>
    </citation>
    <scope>NUCLEOTIDE SEQUENCE</scope>
</reference>
<dbReference type="Pfam" id="PF01359">
    <property type="entry name" value="Transposase_1"/>
    <property type="match status" value="1"/>
</dbReference>
<dbReference type="Gene3D" id="3.30.420.10">
    <property type="entry name" value="Ribonuclease H-like superfamily/Ribonuclease H"/>
    <property type="match status" value="1"/>
</dbReference>
<name>A0A0A9Y740_LYGHE</name>
<evidence type="ECO:0000313" key="2">
    <source>
        <dbReference type="EMBL" id="JAQ14965.1"/>
    </source>
</evidence>
<dbReference type="PANTHER" id="PTHR46060">
    <property type="entry name" value="MARINER MOS1 TRANSPOSASE-LIKE PROTEIN"/>
    <property type="match status" value="1"/>
</dbReference>
<dbReference type="AlphaFoldDB" id="A0A0A9Y740"/>
<dbReference type="EMBL" id="GBHO01014712">
    <property type="protein sequence ID" value="JAG28892.1"/>
    <property type="molecule type" value="Transcribed_RNA"/>
</dbReference>
<sequence>MATVFGDWNSVLLIDFVNHGSTINASAYCDTVKRLRAAIKRIKPLSGRPNLLRKGILLLHDNARPQSAHQTQQHVNSFNLDVLNHPPYSPDLAQSDFHLFPKLTGHLGSKNFRMDSELKAVVEQCCRHLCRQVLQIFRRWQDPSFG</sequence>
<dbReference type="GO" id="GO:0008168">
    <property type="term" value="F:methyltransferase activity"/>
    <property type="evidence" value="ECO:0007669"/>
    <property type="project" value="UniProtKB-KW"/>
</dbReference>
<gene>
    <name evidence="1" type="primary">SETMAR_8</name>
    <name evidence="2" type="synonym">SETMAR_0</name>
    <name evidence="1" type="ORF">CM83_80200</name>
    <name evidence="2" type="ORF">g.88918</name>
</gene>